<proteinExistence type="predicted"/>
<evidence type="ECO:0000313" key="2">
    <source>
        <dbReference type="EMBL" id="CAK0870033.1"/>
    </source>
</evidence>
<comment type="caution">
    <text evidence="2">The sequence shown here is derived from an EMBL/GenBank/DDBJ whole genome shotgun (WGS) entry which is preliminary data.</text>
</comment>
<dbReference type="Proteomes" id="UP001189429">
    <property type="component" value="Unassembled WGS sequence"/>
</dbReference>
<feature type="compositionally biased region" description="Low complexity" evidence="1">
    <location>
        <begin position="60"/>
        <end position="80"/>
    </location>
</feature>
<evidence type="ECO:0000256" key="1">
    <source>
        <dbReference type="SAM" id="MobiDB-lite"/>
    </source>
</evidence>
<reference evidence="2" key="1">
    <citation type="submission" date="2023-10" db="EMBL/GenBank/DDBJ databases">
        <authorList>
            <person name="Chen Y."/>
            <person name="Shah S."/>
            <person name="Dougan E. K."/>
            <person name="Thang M."/>
            <person name="Chan C."/>
        </authorList>
    </citation>
    <scope>NUCLEOTIDE SEQUENCE [LARGE SCALE GENOMIC DNA]</scope>
</reference>
<feature type="compositionally biased region" description="Basic and acidic residues" evidence="1">
    <location>
        <begin position="15"/>
        <end position="26"/>
    </location>
</feature>
<gene>
    <name evidence="2" type="ORF">PCOR1329_LOCUS56240</name>
</gene>
<name>A0ABN9VCW4_9DINO</name>
<feature type="compositionally biased region" description="Polar residues" evidence="1">
    <location>
        <begin position="1"/>
        <end position="10"/>
    </location>
</feature>
<keyword evidence="3" id="KW-1185">Reference proteome</keyword>
<feature type="compositionally biased region" description="Polar residues" evidence="1">
    <location>
        <begin position="29"/>
        <end position="40"/>
    </location>
</feature>
<evidence type="ECO:0000313" key="3">
    <source>
        <dbReference type="Proteomes" id="UP001189429"/>
    </source>
</evidence>
<organism evidence="2 3">
    <name type="scientific">Prorocentrum cordatum</name>
    <dbReference type="NCBI Taxonomy" id="2364126"/>
    <lineage>
        <taxon>Eukaryota</taxon>
        <taxon>Sar</taxon>
        <taxon>Alveolata</taxon>
        <taxon>Dinophyceae</taxon>
        <taxon>Prorocentrales</taxon>
        <taxon>Prorocentraceae</taxon>
        <taxon>Prorocentrum</taxon>
    </lineage>
</organism>
<feature type="region of interest" description="Disordered" evidence="1">
    <location>
        <begin position="1"/>
        <end position="108"/>
    </location>
</feature>
<dbReference type="EMBL" id="CAUYUJ010016916">
    <property type="protein sequence ID" value="CAK0870033.1"/>
    <property type="molecule type" value="Genomic_DNA"/>
</dbReference>
<accession>A0ABN9VCW4</accession>
<sequence length="108" mass="11315">MTTKISTKQLTVKADSWRHTTAKPDRSQPACTCSLSTSSGPDAVGSKPPASDKKLTQAESTRMPSSTPRTASRTASVSSPLERKTEPCPSATKEMMAKLASTSSGADL</sequence>
<protein>
    <submittedName>
        <fullName evidence="2">Uncharacterized protein</fullName>
    </submittedName>
</protein>